<comment type="caution">
    <text evidence="2">The sequence shown here is derived from an EMBL/GenBank/DDBJ whole genome shotgun (WGS) entry which is preliminary data.</text>
</comment>
<gene>
    <name evidence="2" type="ORF">D0Y53_10730</name>
</gene>
<dbReference type="Pfam" id="PF16537">
    <property type="entry name" value="T2SSB"/>
    <property type="match status" value="1"/>
</dbReference>
<dbReference type="AlphaFoldDB" id="A0A372DIY9"/>
<proteinExistence type="predicted"/>
<evidence type="ECO:0000259" key="1">
    <source>
        <dbReference type="Pfam" id="PF16537"/>
    </source>
</evidence>
<sequence>MPPAQPAPAAAIDAPLSLSALSVEERRALPPLKLSMHLWNPDPARRFVILDGQRAGEGDRIGDAVVVAIARDGVLLDWNGRRLRLPLP</sequence>
<organism evidence="2 3">
    <name type="scientific">Cognatiluteimonas weifangensis</name>
    <dbReference type="NCBI Taxonomy" id="2303539"/>
    <lineage>
        <taxon>Bacteria</taxon>
        <taxon>Pseudomonadati</taxon>
        <taxon>Pseudomonadota</taxon>
        <taxon>Gammaproteobacteria</taxon>
        <taxon>Lysobacterales</taxon>
        <taxon>Lysobacteraceae</taxon>
        <taxon>Cognatiluteimonas</taxon>
    </lineage>
</organism>
<dbReference type="InterPro" id="IPR032389">
    <property type="entry name" value="GspB_C"/>
</dbReference>
<evidence type="ECO:0000313" key="3">
    <source>
        <dbReference type="Proteomes" id="UP000262917"/>
    </source>
</evidence>
<reference evidence="2 3" key="1">
    <citation type="submission" date="2018-08" db="EMBL/GenBank/DDBJ databases">
        <title>Lysobacter weifangensis sp. nov., a new member of the family 'Xanthomonadaceae', isolated from soil in a farmland.</title>
        <authorList>
            <person name="Zhao H."/>
        </authorList>
    </citation>
    <scope>NUCLEOTIDE SEQUENCE [LARGE SCALE GENOMIC DNA]</scope>
    <source>
        <strain evidence="2 3">WF-2</strain>
    </source>
</reference>
<dbReference type="EMBL" id="QVPD01000012">
    <property type="protein sequence ID" value="RFP59434.1"/>
    <property type="molecule type" value="Genomic_DNA"/>
</dbReference>
<feature type="domain" description="Type II secretion system protein GspB C-terminal" evidence="1">
    <location>
        <begin position="29"/>
        <end position="86"/>
    </location>
</feature>
<evidence type="ECO:0000313" key="2">
    <source>
        <dbReference type="EMBL" id="RFP59434.1"/>
    </source>
</evidence>
<dbReference type="Proteomes" id="UP000262917">
    <property type="component" value="Unassembled WGS sequence"/>
</dbReference>
<protein>
    <recommendedName>
        <fullName evidence="1">Type II secretion system protein GspB C-terminal domain-containing protein</fullName>
    </recommendedName>
</protein>
<dbReference type="GO" id="GO:0015627">
    <property type="term" value="C:type II protein secretion system complex"/>
    <property type="evidence" value="ECO:0007669"/>
    <property type="project" value="InterPro"/>
</dbReference>
<accession>A0A372DIY9</accession>
<keyword evidence="3" id="KW-1185">Reference proteome</keyword>
<name>A0A372DIY9_9GAMM</name>